<dbReference type="GO" id="GO:0009245">
    <property type="term" value="P:lipid A biosynthetic process"/>
    <property type="evidence" value="ECO:0007669"/>
    <property type="project" value="UniProtKB-KW"/>
</dbReference>
<keyword evidence="3" id="KW-0444">Lipid biosynthesis</keyword>
<evidence type="ECO:0000256" key="2">
    <source>
        <dbReference type="ARBA" id="ARBA00012071"/>
    </source>
</evidence>
<name>A0A381N350_9ZZZZ</name>
<dbReference type="PANTHER" id="PTHR42724">
    <property type="entry name" value="TETRAACYLDISACCHARIDE 4'-KINASE"/>
    <property type="match status" value="1"/>
</dbReference>
<dbReference type="GO" id="GO:0005524">
    <property type="term" value="F:ATP binding"/>
    <property type="evidence" value="ECO:0007669"/>
    <property type="project" value="UniProtKB-KW"/>
</dbReference>
<reference evidence="10" key="1">
    <citation type="submission" date="2018-05" db="EMBL/GenBank/DDBJ databases">
        <authorList>
            <person name="Lanie J.A."/>
            <person name="Ng W.-L."/>
            <person name="Kazmierczak K.M."/>
            <person name="Andrzejewski T.M."/>
            <person name="Davidsen T.M."/>
            <person name="Wayne K.J."/>
            <person name="Tettelin H."/>
            <person name="Glass J.I."/>
            <person name="Rusch D."/>
            <person name="Podicherti R."/>
            <person name="Tsui H.-C.T."/>
            <person name="Winkler M.E."/>
        </authorList>
    </citation>
    <scope>NUCLEOTIDE SEQUENCE</scope>
</reference>
<dbReference type="GO" id="GO:0009029">
    <property type="term" value="F:lipid-A 4'-kinase activity"/>
    <property type="evidence" value="ECO:0007669"/>
    <property type="project" value="UniProtKB-EC"/>
</dbReference>
<keyword evidence="9" id="KW-0443">Lipid metabolism</keyword>
<evidence type="ECO:0000256" key="7">
    <source>
        <dbReference type="ARBA" id="ARBA00022777"/>
    </source>
</evidence>
<comment type="pathway">
    <text evidence="1">Glycolipid biosynthesis; lipid IV(A) biosynthesis; lipid IV(A) from (3R)-3-hydroxytetradecanoyl-[acyl-carrier-protein] and UDP-N-acetyl-alpha-D-glucosamine: step 6/6.</text>
</comment>
<evidence type="ECO:0000256" key="1">
    <source>
        <dbReference type="ARBA" id="ARBA00004870"/>
    </source>
</evidence>
<evidence type="ECO:0000256" key="9">
    <source>
        <dbReference type="ARBA" id="ARBA00023098"/>
    </source>
</evidence>
<dbReference type="InterPro" id="IPR003758">
    <property type="entry name" value="LpxK"/>
</dbReference>
<dbReference type="InterPro" id="IPR027417">
    <property type="entry name" value="P-loop_NTPase"/>
</dbReference>
<accession>A0A381N350</accession>
<keyword evidence="8" id="KW-0067">ATP-binding</keyword>
<evidence type="ECO:0000256" key="5">
    <source>
        <dbReference type="ARBA" id="ARBA00022679"/>
    </source>
</evidence>
<dbReference type="UniPathway" id="UPA00359">
    <property type="reaction ID" value="UER00482"/>
</dbReference>
<keyword evidence="6" id="KW-0547">Nucleotide-binding</keyword>
<dbReference type="PANTHER" id="PTHR42724:SF1">
    <property type="entry name" value="TETRAACYLDISACCHARIDE 4'-KINASE, MITOCHONDRIAL-RELATED"/>
    <property type="match status" value="1"/>
</dbReference>
<dbReference type="EMBL" id="UINC01000099">
    <property type="protein sequence ID" value="SUZ49016.1"/>
    <property type="molecule type" value="Genomic_DNA"/>
</dbReference>
<evidence type="ECO:0000256" key="4">
    <source>
        <dbReference type="ARBA" id="ARBA00022556"/>
    </source>
</evidence>
<evidence type="ECO:0000313" key="10">
    <source>
        <dbReference type="EMBL" id="SUZ49016.1"/>
    </source>
</evidence>
<dbReference type="EC" id="2.7.1.130" evidence="2"/>
<dbReference type="GO" id="GO:0009244">
    <property type="term" value="P:lipopolysaccharide core region biosynthetic process"/>
    <property type="evidence" value="ECO:0007669"/>
    <property type="project" value="TreeGrafter"/>
</dbReference>
<sequence>MGGSGKTPFTIALSKFLISKNYSVGIVATGHGRNNNNFFFGQSFLMENQSWEEAGDETVLLKNNLNDVPIYVSWGKKNKVHGVNYLSEKNNCDIVILDDAFQHRKVYRDLDIVLISSDDLMGSQKMFPYGLLREPVLGLKRANMVIETKGNLFNEDSGAQNQFILHWKFNDCLLMPNDETCAISVLEKYNNILSLCAIGNPESFKKTLELLKITPKKSLVYPDHYPFKKRDIHKINQFINKNSVDAILCTEKDLIKLKQYKKMIKIPVGAITINYCLNSEIEKEILSKIREVF</sequence>
<gene>
    <name evidence="10" type="ORF">METZ01_LOCUS1870</name>
</gene>
<dbReference type="Pfam" id="PF02606">
    <property type="entry name" value="LpxK"/>
    <property type="match status" value="1"/>
</dbReference>
<keyword evidence="4" id="KW-0441">Lipid A biosynthesis</keyword>
<dbReference type="AlphaFoldDB" id="A0A381N350"/>
<dbReference type="GO" id="GO:0005886">
    <property type="term" value="C:plasma membrane"/>
    <property type="evidence" value="ECO:0007669"/>
    <property type="project" value="TreeGrafter"/>
</dbReference>
<dbReference type="SUPFAM" id="SSF52540">
    <property type="entry name" value="P-loop containing nucleoside triphosphate hydrolases"/>
    <property type="match status" value="1"/>
</dbReference>
<evidence type="ECO:0000256" key="6">
    <source>
        <dbReference type="ARBA" id="ARBA00022741"/>
    </source>
</evidence>
<evidence type="ECO:0000256" key="3">
    <source>
        <dbReference type="ARBA" id="ARBA00022516"/>
    </source>
</evidence>
<keyword evidence="5" id="KW-0808">Transferase</keyword>
<keyword evidence="7" id="KW-0418">Kinase</keyword>
<evidence type="ECO:0000256" key="8">
    <source>
        <dbReference type="ARBA" id="ARBA00022840"/>
    </source>
</evidence>
<proteinExistence type="predicted"/>
<dbReference type="NCBIfam" id="TIGR00682">
    <property type="entry name" value="lpxK"/>
    <property type="match status" value="1"/>
</dbReference>
<organism evidence="10">
    <name type="scientific">marine metagenome</name>
    <dbReference type="NCBI Taxonomy" id="408172"/>
    <lineage>
        <taxon>unclassified sequences</taxon>
        <taxon>metagenomes</taxon>
        <taxon>ecological metagenomes</taxon>
    </lineage>
</organism>
<protein>
    <recommendedName>
        <fullName evidence="2">tetraacyldisaccharide 4'-kinase</fullName>
        <ecNumber evidence="2">2.7.1.130</ecNumber>
    </recommendedName>
</protein>